<protein>
    <submittedName>
        <fullName evidence="2">Uncharacterized protein</fullName>
    </submittedName>
</protein>
<evidence type="ECO:0000313" key="1">
    <source>
        <dbReference type="Proteomes" id="UP000887579"/>
    </source>
</evidence>
<accession>A0AC34FIH4</accession>
<sequence>MADTAINVAGKALSWISGGSKNGGGENSHGHCNSQLTSGMEHLRQEISITEKVHATNMALSTLKTTFSNTTEKLTTDVTNIKADVTSQ</sequence>
<evidence type="ECO:0000313" key="2">
    <source>
        <dbReference type="WBParaSite" id="ES5_v2.g17040.t1"/>
    </source>
</evidence>
<proteinExistence type="predicted"/>
<organism evidence="1 2">
    <name type="scientific">Panagrolaimus sp. ES5</name>
    <dbReference type="NCBI Taxonomy" id="591445"/>
    <lineage>
        <taxon>Eukaryota</taxon>
        <taxon>Metazoa</taxon>
        <taxon>Ecdysozoa</taxon>
        <taxon>Nematoda</taxon>
        <taxon>Chromadorea</taxon>
        <taxon>Rhabditida</taxon>
        <taxon>Tylenchina</taxon>
        <taxon>Panagrolaimomorpha</taxon>
        <taxon>Panagrolaimoidea</taxon>
        <taxon>Panagrolaimidae</taxon>
        <taxon>Panagrolaimus</taxon>
    </lineage>
</organism>
<name>A0AC34FIH4_9BILA</name>
<reference evidence="2" key="1">
    <citation type="submission" date="2022-11" db="UniProtKB">
        <authorList>
            <consortium name="WormBaseParasite"/>
        </authorList>
    </citation>
    <scope>IDENTIFICATION</scope>
</reference>
<dbReference type="WBParaSite" id="ES5_v2.g17040.t1">
    <property type="protein sequence ID" value="ES5_v2.g17040.t1"/>
    <property type="gene ID" value="ES5_v2.g17040"/>
</dbReference>
<dbReference type="Proteomes" id="UP000887579">
    <property type="component" value="Unplaced"/>
</dbReference>